<dbReference type="PANTHER" id="PTHR31836">
    <property type="match status" value="1"/>
</dbReference>
<evidence type="ECO:0000313" key="5">
    <source>
        <dbReference type="EMBL" id="EFJ01296.1"/>
    </source>
</evidence>
<dbReference type="AlphaFoldDB" id="D8PTD3"/>
<feature type="compositionally biased region" description="Low complexity" evidence="2">
    <location>
        <begin position="177"/>
        <end position="201"/>
    </location>
</feature>
<dbReference type="SUPFAM" id="SSF50685">
    <property type="entry name" value="Barwin-like endoglucanases"/>
    <property type="match status" value="1"/>
</dbReference>
<dbReference type="InterPro" id="IPR009009">
    <property type="entry name" value="RlpA-like_DPBB"/>
</dbReference>
<dbReference type="PANTHER" id="PTHR31836:SF24">
    <property type="entry name" value="RLPA-LIKE PROTEIN DOUBLE-PSI BETA-BARREL DOMAIN-CONTAINING PROTEIN"/>
    <property type="match status" value="1"/>
</dbReference>
<dbReference type="KEGG" id="scm:SCHCO_02009111"/>
<evidence type="ECO:0000256" key="3">
    <source>
        <dbReference type="SAM" id="SignalP"/>
    </source>
</evidence>
<dbReference type="STRING" id="578458.D8PTD3"/>
<dbReference type="OMA" id="SPLCGKQ"/>
<sequence>MYAATFVAALATLSAVQALPMNTWHHARKEKPSTYAEGYLEDYDVYHARYLAIGCQNQHNTQFFDDCCHPMLATENLHDNRAAYCDPANISSSAAAPSSTAVEATSTSSSAAPAVTSGNTQVTDGDDDDDGDYEDCDDEDEGDDEESSSQEAPASTSSSEQAAPTSTYEEPATTSQAPETTSQAPETTSTSESAPETTSTGGDSGSGSGSSGDLTGTATFFYQNGVAGSCGTVHSDNDYVAAMTPTEYGRSGDICGKSVHITNTKTGQSVDVIVADTCPTCSTGSDIDLSVAAFNAIGLENDGVEPISWHYN</sequence>
<proteinExistence type="predicted"/>
<dbReference type="InParanoid" id="D8PTD3"/>
<feature type="signal peptide" evidence="3">
    <location>
        <begin position="1"/>
        <end position="18"/>
    </location>
</feature>
<dbReference type="eggNOG" id="ENOG502S3R6">
    <property type="taxonomic scope" value="Eukaryota"/>
</dbReference>
<accession>D8PTD3</accession>
<keyword evidence="1 3" id="KW-0732">Signal</keyword>
<evidence type="ECO:0000259" key="4">
    <source>
        <dbReference type="Pfam" id="PF03330"/>
    </source>
</evidence>
<protein>
    <submittedName>
        <fullName evidence="5">Non-Catalytic module family EXPN protein</fullName>
    </submittedName>
</protein>
<feature type="compositionally biased region" description="Low complexity" evidence="2">
    <location>
        <begin position="101"/>
        <end position="117"/>
    </location>
</feature>
<reference evidence="5 6" key="1">
    <citation type="journal article" date="2010" name="Nat. Biotechnol.">
        <title>Genome sequence of the model mushroom Schizophyllum commune.</title>
        <authorList>
            <person name="Ohm R.A."/>
            <person name="de Jong J.F."/>
            <person name="Lugones L.G."/>
            <person name="Aerts A."/>
            <person name="Kothe E."/>
            <person name="Stajich J.E."/>
            <person name="de Vries R.P."/>
            <person name="Record E."/>
            <person name="Levasseur A."/>
            <person name="Baker S.E."/>
            <person name="Bartholomew K.A."/>
            <person name="Coutinho P.M."/>
            <person name="Erdmann S."/>
            <person name="Fowler T.J."/>
            <person name="Gathman A.C."/>
            <person name="Lombard V."/>
            <person name="Henrissat B."/>
            <person name="Knabe N."/>
            <person name="Kuees U."/>
            <person name="Lilly W.W."/>
            <person name="Lindquist E."/>
            <person name="Lucas S."/>
            <person name="Magnuson J.K."/>
            <person name="Piumi F."/>
            <person name="Raudaskoski M."/>
            <person name="Salamov A."/>
            <person name="Schmutz J."/>
            <person name="Schwarze F.W.M.R."/>
            <person name="vanKuyk P.A."/>
            <person name="Horton J.S."/>
            <person name="Grigoriev I.V."/>
            <person name="Woesten H.A.B."/>
        </authorList>
    </citation>
    <scope>NUCLEOTIDE SEQUENCE [LARGE SCALE GENOMIC DNA]</scope>
    <source>
        <strain evidence="6">H4-8 / FGSC 9210</strain>
    </source>
</reference>
<dbReference type="CDD" id="cd22191">
    <property type="entry name" value="DPBB_RlpA_EXP_N-like"/>
    <property type="match status" value="1"/>
</dbReference>
<dbReference type="HOGENOM" id="CLU_046371_0_0_1"/>
<feature type="compositionally biased region" description="Acidic residues" evidence="2">
    <location>
        <begin position="124"/>
        <end position="148"/>
    </location>
</feature>
<evidence type="ECO:0000256" key="1">
    <source>
        <dbReference type="ARBA" id="ARBA00022729"/>
    </source>
</evidence>
<dbReference type="RefSeq" id="XP_003036198.1">
    <property type="nucleotide sequence ID" value="XM_003036152.1"/>
</dbReference>
<dbReference type="Pfam" id="PF03330">
    <property type="entry name" value="DPBB_1"/>
    <property type="match status" value="1"/>
</dbReference>
<dbReference type="VEuPathDB" id="FungiDB:SCHCODRAFT_02009111"/>
<dbReference type="InterPro" id="IPR051477">
    <property type="entry name" value="Expansin_CellWall"/>
</dbReference>
<dbReference type="Proteomes" id="UP000007431">
    <property type="component" value="Unassembled WGS sequence"/>
</dbReference>
<evidence type="ECO:0000256" key="2">
    <source>
        <dbReference type="SAM" id="MobiDB-lite"/>
    </source>
</evidence>
<organism evidence="6">
    <name type="scientific">Schizophyllum commune (strain H4-8 / FGSC 9210)</name>
    <name type="common">Split gill fungus</name>
    <dbReference type="NCBI Taxonomy" id="578458"/>
    <lineage>
        <taxon>Eukaryota</taxon>
        <taxon>Fungi</taxon>
        <taxon>Dikarya</taxon>
        <taxon>Basidiomycota</taxon>
        <taxon>Agaricomycotina</taxon>
        <taxon>Agaricomycetes</taxon>
        <taxon>Agaricomycetidae</taxon>
        <taxon>Agaricales</taxon>
        <taxon>Schizophyllaceae</taxon>
        <taxon>Schizophyllum</taxon>
    </lineage>
</organism>
<evidence type="ECO:0000313" key="6">
    <source>
        <dbReference type="Proteomes" id="UP000007431"/>
    </source>
</evidence>
<dbReference type="Gene3D" id="2.40.40.10">
    <property type="entry name" value="RlpA-like domain"/>
    <property type="match status" value="1"/>
</dbReference>
<feature type="domain" description="RlpA-like protein double-psi beta-barrel" evidence="4">
    <location>
        <begin position="216"/>
        <end position="308"/>
    </location>
</feature>
<feature type="chain" id="PRO_5003120322" evidence="3">
    <location>
        <begin position="19"/>
        <end position="312"/>
    </location>
</feature>
<feature type="region of interest" description="Disordered" evidence="2">
    <location>
        <begin position="101"/>
        <end position="211"/>
    </location>
</feature>
<name>D8PTD3_SCHCM</name>
<dbReference type="OrthoDB" id="623670at2759"/>
<keyword evidence="6" id="KW-1185">Reference proteome</keyword>
<gene>
    <name evidence="5" type="ORF">SCHCODRAFT_84631</name>
</gene>
<feature type="compositionally biased region" description="Low complexity" evidence="2">
    <location>
        <begin position="149"/>
        <end position="166"/>
    </location>
</feature>
<dbReference type="InterPro" id="IPR036908">
    <property type="entry name" value="RlpA-like_sf"/>
</dbReference>
<dbReference type="EMBL" id="GL377303">
    <property type="protein sequence ID" value="EFJ01296.1"/>
    <property type="molecule type" value="Genomic_DNA"/>
</dbReference>
<dbReference type="GeneID" id="9586742"/>